<dbReference type="STRING" id="1121950.SAMN02745243_00961"/>
<accession>A0A1M6KMF8</accession>
<dbReference type="AlphaFoldDB" id="A0A1M6KMF8"/>
<dbReference type="PANTHER" id="PTHR39450">
    <property type="entry name" value="MOLYBDOPTERIN OXIDOREDUCTASE, 4FE-4S CLUSTER-BINDING SUBUNIT"/>
    <property type="match status" value="1"/>
</dbReference>
<dbReference type="OrthoDB" id="9811531at2"/>
<sequence>METRELICIGCPMGCQLTIEMNDTEVVSVAGNTCPRGETYAKKEVTNPTRIVTSTVRVEGGEMDMVSVKTREDIPKGKIFDCVHALKNVTVAAPVNIGDVVLRNAAGTGVDIVATRNVGVPNQHGN</sequence>
<dbReference type="PANTHER" id="PTHR39450:SF1">
    <property type="entry name" value="DUF1667 DOMAIN-CONTAINING PROTEIN"/>
    <property type="match status" value="1"/>
</dbReference>
<evidence type="ECO:0000313" key="2">
    <source>
        <dbReference type="Proteomes" id="UP000184301"/>
    </source>
</evidence>
<name>A0A1M6KMF8_9FIRM</name>
<dbReference type="Gene3D" id="3.10.530.10">
    <property type="entry name" value="CPE0013-like"/>
    <property type="match status" value="1"/>
</dbReference>
<keyword evidence="2" id="KW-1185">Reference proteome</keyword>
<proteinExistence type="predicted"/>
<dbReference type="Proteomes" id="UP000184301">
    <property type="component" value="Unassembled WGS sequence"/>
</dbReference>
<organism evidence="1 2">
    <name type="scientific">Hespellia stercorisuis DSM 15480</name>
    <dbReference type="NCBI Taxonomy" id="1121950"/>
    <lineage>
        <taxon>Bacteria</taxon>
        <taxon>Bacillati</taxon>
        <taxon>Bacillota</taxon>
        <taxon>Clostridia</taxon>
        <taxon>Lachnospirales</taxon>
        <taxon>Lachnospiraceae</taxon>
        <taxon>Hespellia</taxon>
    </lineage>
</organism>
<dbReference type="RefSeq" id="WP_073106150.1">
    <property type="nucleotide sequence ID" value="NZ_FQZY01000012.1"/>
</dbReference>
<dbReference type="InterPro" id="IPR036593">
    <property type="entry name" value="CPE0013-like_sf"/>
</dbReference>
<gene>
    <name evidence="1" type="ORF">SAMN02745243_00961</name>
</gene>
<dbReference type="SUPFAM" id="SSF53706">
    <property type="entry name" value="Formate dehydrogenase/DMSO reductase, domains 1-3"/>
    <property type="match status" value="1"/>
</dbReference>
<dbReference type="InterPro" id="IPR012460">
    <property type="entry name" value="DUF1667"/>
</dbReference>
<dbReference type="SUPFAM" id="SSF160148">
    <property type="entry name" value="CPE0013-like"/>
    <property type="match status" value="1"/>
</dbReference>
<reference evidence="1 2" key="1">
    <citation type="submission" date="2016-11" db="EMBL/GenBank/DDBJ databases">
        <authorList>
            <person name="Jaros S."/>
            <person name="Januszkiewicz K."/>
            <person name="Wedrychowicz H."/>
        </authorList>
    </citation>
    <scope>NUCLEOTIDE SEQUENCE [LARGE SCALE GENOMIC DNA]</scope>
    <source>
        <strain evidence="1 2">DSM 15480</strain>
    </source>
</reference>
<protein>
    <submittedName>
        <fullName evidence="1">CxxC motif-containing protein</fullName>
    </submittedName>
</protein>
<dbReference type="EMBL" id="FQZY01000012">
    <property type="protein sequence ID" value="SHJ60248.1"/>
    <property type="molecule type" value="Genomic_DNA"/>
</dbReference>
<dbReference type="Pfam" id="PF07892">
    <property type="entry name" value="DUF1667"/>
    <property type="match status" value="1"/>
</dbReference>
<evidence type="ECO:0000313" key="1">
    <source>
        <dbReference type="EMBL" id="SHJ60248.1"/>
    </source>
</evidence>